<dbReference type="PROSITE" id="PS51186">
    <property type="entry name" value="GNAT"/>
    <property type="match status" value="1"/>
</dbReference>
<evidence type="ECO:0000313" key="3">
    <source>
        <dbReference type="Proteomes" id="UP000256869"/>
    </source>
</evidence>
<gene>
    <name evidence="2" type="ORF">DFP95_13024</name>
</gene>
<comment type="caution">
    <text evidence="2">The sequence shown here is derived from an EMBL/GenBank/DDBJ whole genome shotgun (WGS) entry which is preliminary data.</text>
</comment>
<dbReference type="SUPFAM" id="SSF55729">
    <property type="entry name" value="Acyl-CoA N-acyltransferases (Nat)"/>
    <property type="match status" value="1"/>
</dbReference>
<evidence type="ECO:0000259" key="1">
    <source>
        <dbReference type="PROSITE" id="PS51186"/>
    </source>
</evidence>
<dbReference type="PANTHER" id="PTHR43617:SF34">
    <property type="entry name" value="PUTATIVE-RELATED"/>
    <property type="match status" value="1"/>
</dbReference>
<dbReference type="AlphaFoldDB" id="A0A3D9HTS8"/>
<feature type="domain" description="N-acetyltransferase" evidence="1">
    <location>
        <begin position="2"/>
        <end position="154"/>
    </location>
</feature>
<dbReference type="Pfam" id="PF00583">
    <property type="entry name" value="Acetyltransf_1"/>
    <property type="match status" value="1"/>
</dbReference>
<accession>A0A3D9HTS8</accession>
<dbReference type="Gene3D" id="3.40.630.30">
    <property type="match status" value="2"/>
</dbReference>
<keyword evidence="2" id="KW-0689">Ribosomal protein</keyword>
<dbReference type="OrthoDB" id="4228396at2"/>
<dbReference type="InterPro" id="IPR050276">
    <property type="entry name" value="MshD_Acetyltransferase"/>
</dbReference>
<dbReference type="PANTHER" id="PTHR43617">
    <property type="entry name" value="L-AMINO ACID N-ACETYLTRANSFERASE"/>
    <property type="match status" value="1"/>
</dbReference>
<dbReference type="InterPro" id="IPR000182">
    <property type="entry name" value="GNAT_dom"/>
</dbReference>
<dbReference type="GO" id="GO:0005840">
    <property type="term" value="C:ribosome"/>
    <property type="evidence" value="ECO:0007669"/>
    <property type="project" value="UniProtKB-KW"/>
</dbReference>
<dbReference type="InterPro" id="IPR016181">
    <property type="entry name" value="Acyl_CoA_acyltransferase"/>
</dbReference>
<protein>
    <submittedName>
        <fullName evidence="2">Ribosomal protein S18 acetylase RimI-like enzyme</fullName>
    </submittedName>
</protein>
<sequence length="292" mass="32896">MITYDKMSKLSAVDMVALWNKGFEGYYIPIDMNLDRFLARAVSEGLSLEHSLVVYDQDEPIGFAMNGFRVVDGKKVAWNGGTGISSEHRGKGIGKLLIERNLQYYRELEVDIALLEALVQNERAIKLYRNAGYDIIERLISLQHTEALDVSPLRSANPRPYAIRKGQPSEVKELSFYKIFASWQTQWSSTKDLECLIVSDGNEAVGYAYYKRAYGQDGKLTSIALYQCESMPGRADAVDILKAAISEVVDPLELHCKRLAINLRKSNEELIGLLESIGFTSFAEQVHMKIQL</sequence>
<name>A0A3D9HTS8_9BACL</name>
<keyword evidence="2" id="KW-0687">Ribonucleoprotein</keyword>
<dbReference type="EMBL" id="QRDY01000030">
    <property type="protein sequence ID" value="RED52820.1"/>
    <property type="molecule type" value="Genomic_DNA"/>
</dbReference>
<dbReference type="Proteomes" id="UP000256869">
    <property type="component" value="Unassembled WGS sequence"/>
</dbReference>
<evidence type="ECO:0000313" key="2">
    <source>
        <dbReference type="EMBL" id="RED52820.1"/>
    </source>
</evidence>
<keyword evidence="3" id="KW-1185">Reference proteome</keyword>
<organism evidence="2 3">
    <name type="scientific">Cohnella lupini</name>
    <dbReference type="NCBI Taxonomy" id="1294267"/>
    <lineage>
        <taxon>Bacteria</taxon>
        <taxon>Bacillati</taxon>
        <taxon>Bacillota</taxon>
        <taxon>Bacilli</taxon>
        <taxon>Bacillales</taxon>
        <taxon>Paenibacillaceae</taxon>
        <taxon>Cohnella</taxon>
    </lineage>
</organism>
<dbReference type="CDD" id="cd04301">
    <property type="entry name" value="NAT_SF"/>
    <property type="match status" value="1"/>
</dbReference>
<proteinExistence type="predicted"/>
<dbReference type="RefSeq" id="WP_115995643.1">
    <property type="nucleotide sequence ID" value="NZ_QRDY01000030.1"/>
</dbReference>
<reference evidence="2 3" key="1">
    <citation type="submission" date="2018-07" db="EMBL/GenBank/DDBJ databases">
        <title>Genomic Encyclopedia of Type Strains, Phase III (KMG-III): the genomes of soil and plant-associated and newly described type strains.</title>
        <authorList>
            <person name="Whitman W."/>
        </authorList>
    </citation>
    <scope>NUCLEOTIDE SEQUENCE [LARGE SCALE GENOMIC DNA]</scope>
    <source>
        <strain evidence="2 3">CECT 8236</strain>
    </source>
</reference>
<dbReference type="GO" id="GO:0016747">
    <property type="term" value="F:acyltransferase activity, transferring groups other than amino-acyl groups"/>
    <property type="evidence" value="ECO:0007669"/>
    <property type="project" value="InterPro"/>
</dbReference>